<feature type="compositionally biased region" description="Polar residues" evidence="6">
    <location>
        <begin position="1"/>
        <end position="22"/>
    </location>
</feature>
<dbReference type="InterPro" id="IPR015660">
    <property type="entry name" value="MASH1/Ascl1a-like"/>
</dbReference>
<feature type="non-terminal residue" evidence="7">
    <location>
        <position position="69"/>
    </location>
</feature>
<evidence type="ECO:0000313" key="7">
    <source>
        <dbReference type="EMBL" id="AEJ88338.1"/>
    </source>
</evidence>
<dbReference type="GO" id="GO:0046983">
    <property type="term" value="F:protein dimerization activity"/>
    <property type="evidence" value="ECO:0007669"/>
    <property type="project" value="InterPro"/>
</dbReference>
<sequence length="69" mass="7763">MKTLYSQLNSLLPHSQGSSTSRAIPLPDQLEEATKYIRELKDKLEKLKREREQLLGTAGGVTHTRRVGS</sequence>
<accession>G1FCI9</accession>
<dbReference type="GO" id="GO:0090575">
    <property type="term" value="C:RNA polymerase II transcription regulator complex"/>
    <property type="evidence" value="ECO:0007669"/>
    <property type="project" value="TreeGrafter"/>
</dbReference>
<dbReference type="Gene3D" id="4.10.280.10">
    <property type="entry name" value="Helix-loop-helix DNA-binding domain"/>
    <property type="match status" value="1"/>
</dbReference>
<dbReference type="AlphaFoldDB" id="G1FCI9"/>
<proteinExistence type="evidence at transcript level"/>
<dbReference type="EMBL" id="JN166793">
    <property type="protein sequence ID" value="AEJ88338.1"/>
    <property type="molecule type" value="mRNA"/>
</dbReference>
<dbReference type="GO" id="GO:0000977">
    <property type="term" value="F:RNA polymerase II transcription regulatory region sequence-specific DNA binding"/>
    <property type="evidence" value="ECO:0007669"/>
    <property type="project" value="TreeGrafter"/>
</dbReference>
<keyword evidence="3" id="KW-0804">Transcription</keyword>
<protein>
    <submittedName>
        <fullName evidence="7">Putative MYC protein</fullName>
    </submittedName>
</protein>
<evidence type="ECO:0000256" key="3">
    <source>
        <dbReference type="ARBA" id="ARBA00023163"/>
    </source>
</evidence>
<organism evidence="7">
    <name type="scientific">Tamarix hispida</name>
    <dbReference type="NCBI Taxonomy" id="189793"/>
    <lineage>
        <taxon>Eukaryota</taxon>
        <taxon>Viridiplantae</taxon>
        <taxon>Streptophyta</taxon>
        <taxon>Embryophyta</taxon>
        <taxon>Tracheophyta</taxon>
        <taxon>Spermatophyta</taxon>
        <taxon>Magnoliopsida</taxon>
        <taxon>eudicotyledons</taxon>
        <taxon>Gunneridae</taxon>
        <taxon>Pentapetalae</taxon>
        <taxon>Caryophyllales</taxon>
        <taxon>Tamaricaceae</taxon>
        <taxon>Tamarix</taxon>
    </lineage>
</organism>
<dbReference type="SUPFAM" id="SSF47459">
    <property type="entry name" value="HLH, helix-loop-helix DNA-binding domain"/>
    <property type="match status" value="1"/>
</dbReference>
<evidence type="ECO:0000256" key="2">
    <source>
        <dbReference type="ARBA" id="ARBA00023015"/>
    </source>
</evidence>
<feature type="region of interest" description="Disordered" evidence="6">
    <location>
        <begin position="1"/>
        <end position="25"/>
    </location>
</feature>
<dbReference type="GO" id="GO:0000981">
    <property type="term" value="F:DNA-binding transcription factor activity, RNA polymerase II-specific"/>
    <property type="evidence" value="ECO:0007669"/>
    <property type="project" value="TreeGrafter"/>
</dbReference>
<evidence type="ECO:0000256" key="6">
    <source>
        <dbReference type="SAM" id="MobiDB-lite"/>
    </source>
</evidence>
<reference evidence="7" key="1">
    <citation type="journal article" date="2012" name="Int. J. Mol. Sci.">
        <title>Expression Analysis of MYC Genes from Tamarix hispida in Response to Different Abiotic Stresses.</title>
        <authorList>
            <person name="Ji X."/>
            <person name="Wang Y."/>
            <person name="Liu G."/>
        </authorList>
    </citation>
    <scope>NUCLEOTIDE SEQUENCE</scope>
</reference>
<keyword evidence="4" id="KW-0539">Nucleus</keyword>
<name>G1FCI9_9CARY</name>
<feature type="coiled-coil region" evidence="5">
    <location>
        <begin position="30"/>
        <end position="57"/>
    </location>
</feature>
<keyword evidence="2" id="KW-0805">Transcription regulation</keyword>
<dbReference type="PANTHER" id="PTHR13935:SF46">
    <property type="entry name" value="TRANSCRIPTION FACTOR BHLH167-RELATED"/>
    <property type="match status" value="1"/>
</dbReference>
<comment type="subcellular location">
    <subcellularLocation>
        <location evidence="1">Nucleus</location>
    </subcellularLocation>
</comment>
<dbReference type="PANTHER" id="PTHR13935">
    <property type="entry name" value="ACHAETE-SCUTE TRANSCRIPTION FACTOR-RELATED"/>
    <property type="match status" value="1"/>
</dbReference>
<evidence type="ECO:0000256" key="1">
    <source>
        <dbReference type="ARBA" id="ARBA00004123"/>
    </source>
</evidence>
<dbReference type="InterPro" id="IPR036638">
    <property type="entry name" value="HLH_DNA-bd_sf"/>
</dbReference>
<evidence type="ECO:0000256" key="4">
    <source>
        <dbReference type="ARBA" id="ARBA00023242"/>
    </source>
</evidence>
<keyword evidence="5" id="KW-0175">Coiled coil</keyword>
<evidence type="ECO:0000256" key="5">
    <source>
        <dbReference type="SAM" id="Coils"/>
    </source>
</evidence>